<dbReference type="GO" id="GO:0016491">
    <property type="term" value="F:oxidoreductase activity"/>
    <property type="evidence" value="ECO:0007669"/>
    <property type="project" value="UniProtKB-KW"/>
</dbReference>
<dbReference type="RefSeq" id="WP_039329077.1">
    <property type="nucleotide sequence ID" value="NZ_JTJJ01000025.1"/>
</dbReference>
<dbReference type="PANTHER" id="PTHR43656:SF2">
    <property type="entry name" value="BINDING OXIDOREDUCTASE, PUTATIVE (AFU_ORTHOLOGUE AFUA_2G08260)-RELATED"/>
    <property type="match status" value="1"/>
</dbReference>
<evidence type="ECO:0000259" key="3">
    <source>
        <dbReference type="Pfam" id="PF00724"/>
    </source>
</evidence>
<reference evidence="4 5" key="1">
    <citation type="submission" date="2014-11" db="EMBL/GenBank/DDBJ databases">
        <title>Genome sequencing of Pantoea rodasii ND03.</title>
        <authorList>
            <person name="Muhamad Yunos N.Y."/>
            <person name="Chan K.-G."/>
        </authorList>
    </citation>
    <scope>NUCLEOTIDE SEQUENCE [LARGE SCALE GENOMIC DNA]</scope>
    <source>
        <strain evidence="4 5">ND03</strain>
    </source>
</reference>
<keyword evidence="1" id="KW-0285">Flavoprotein</keyword>
<dbReference type="Pfam" id="PF00724">
    <property type="entry name" value="Oxidored_FMN"/>
    <property type="match status" value="1"/>
</dbReference>
<keyword evidence="2" id="KW-0560">Oxidoreductase</keyword>
<evidence type="ECO:0000256" key="1">
    <source>
        <dbReference type="ARBA" id="ARBA00022630"/>
    </source>
</evidence>
<feature type="domain" description="NADH:flavin oxidoreductase/NADH oxidase N-terminal" evidence="3">
    <location>
        <begin position="6"/>
        <end position="341"/>
    </location>
</feature>
<dbReference type="InterPro" id="IPR001155">
    <property type="entry name" value="OxRdtase_FMN_N"/>
</dbReference>
<dbReference type="InterPro" id="IPR013785">
    <property type="entry name" value="Aldolase_TIM"/>
</dbReference>
<dbReference type="CDD" id="cd02803">
    <property type="entry name" value="OYE_like_FMN_family"/>
    <property type="match status" value="1"/>
</dbReference>
<gene>
    <name evidence="4" type="ORF">QU24_05700</name>
</gene>
<dbReference type="GO" id="GO:0010181">
    <property type="term" value="F:FMN binding"/>
    <property type="evidence" value="ECO:0007669"/>
    <property type="project" value="InterPro"/>
</dbReference>
<dbReference type="Proteomes" id="UP000030853">
    <property type="component" value="Unassembled WGS sequence"/>
</dbReference>
<evidence type="ECO:0000256" key="2">
    <source>
        <dbReference type="ARBA" id="ARBA00023002"/>
    </source>
</evidence>
<dbReference type="EMBL" id="JTJJ01000025">
    <property type="protein sequence ID" value="KHJ69020.1"/>
    <property type="molecule type" value="Genomic_DNA"/>
</dbReference>
<dbReference type="PANTHER" id="PTHR43656">
    <property type="entry name" value="BINDING OXIDOREDUCTASE, PUTATIVE (AFU_ORTHOLOGUE AFUA_2G08260)-RELATED"/>
    <property type="match status" value="1"/>
</dbReference>
<protein>
    <submittedName>
        <fullName evidence="4">NADH:flavin oxidoreductase</fullName>
    </submittedName>
</protein>
<dbReference type="InterPro" id="IPR051799">
    <property type="entry name" value="NADH_flavin_oxidoreductase"/>
</dbReference>
<organism evidence="4 5">
    <name type="scientific">Pantoea rodasii</name>
    <dbReference type="NCBI Taxonomy" id="1076549"/>
    <lineage>
        <taxon>Bacteria</taxon>
        <taxon>Pseudomonadati</taxon>
        <taxon>Pseudomonadota</taxon>
        <taxon>Gammaproteobacteria</taxon>
        <taxon>Enterobacterales</taxon>
        <taxon>Erwiniaceae</taxon>
        <taxon>Pantoea</taxon>
    </lineage>
</organism>
<name>A0A0B1RD45_9GAMM</name>
<comment type="caution">
    <text evidence="4">The sequence shown here is derived from an EMBL/GenBank/DDBJ whole genome shotgun (WGS) entry which is preliminary data.</text>
</comment>
<evidence type="ECO:0000313" key="5">
    <source>
        <dbReference type="Proteomes" id="UP000030853"/>
    </source>
</evidence>
<dbReference type="SUPFAM" id="SSF51395">
    <property type="entry name" value="FMN-linked oxidoreductases"/>
    <property type="match status" value="1"/>
</dbReference>
<dbReference type="AlphaFoldDB" id="A0A0B1RD45"/>
<evidence type="ECO:0000313" key="4">
    <source>
        <dbReference type="EMBL" id="KHJ69020.1"/>
    </source>
</evidence>
<sequence>MADKHLFQSGTLNRLALKNRVMVAPMTRISATVDGVPGERMKHYYERFARGGFGTIITEGLYIDEAWSQTYAFQAGLVNSQQVAGWRAITDGVHQQGGKIIAQLMHAGAISQGNIYRSDTLAPSAVQPRGEQLGFYHGHGKYALPAEMSEEQIQQVIESFAETAARAIGVAGFDGIEIHGANGYLLDQFFTDYTNQRSDRWGGDIAARLSLTLAVIRAVRQRVGHDVTLGVRISQGKVNDFHHQWQEGEAGARQVFALLAESGIDYLHLTEYDALQPAFADTLFSLVQIARQAAPNLTIVANGSLSDSRSASQALEQGADYVALGKSALANPDWPMRIRDAAPLREFDKNLLAPSADVKNCELA</sequence>
<accession>A0A0B1RD45</accession>
<dbReference type="Gene3D" id="3.20.20.70">
    <property type="entry name" value="Aldolase class I"/>
    <property type="match status" value="1"/>
</dbReference>
<proteinExistence type="predicted"/>